<dbReference type="SMART" id="SM00448">
    <property type="entry name" value="REC"/>
    <property type="match status" value="1"/>
</dbReference>
<feature type="DNA-binding region" description="OmpR/PhoB-type" evidence="8">
    <location>
        <begin position="130"/>
        <end position="229"/>
    </location>
</feature>
<feature type="domain" description="Response regulatory" evidence="9">
    <location>
        <begin position="6"/>
        <end position="120"/>
    </location>
</feature>
<dbReference type="CDD" id="cd00383">
    <property type="entry name" value="trans_reg_C"/>
    <property type="match status" value="1"/>
</dbReference>
<dbReference type="SUPFAM" id="SSF46894">
    <property type="entry name" value="C-terminal effector domain of the bipartite response regulators"/>
    <property type="match status" value="1"/>
</dbReference>
<dbReference type="Pfam" id="PF00072">
    <property type="entry name" value="Response_reg"/>
    <property type="match status" value="1"/>
</dbReference>
<dbReference type="InterPro" id="IPR001789">
    <property type="entry name" value="Sig_transdc_resp-reg_receiver"/>
</dbReference>
<dbReference type="Proteomes" id="UP001148125">
    <property type="component" value="Unassembled WGS sequence"/>
</dbReference>
<dbReference type="Gene3D" id="1.10.10.10">
    <property type="entry name" value="Winged helix-like DNA-binding domain superfamily/Winged helix DNA-binding domain"/>
    <property type="match status" value="1"/>
</dbReference>
<dbReference type="InterPro" id="IPR039420">
    <property type="entry name" value="WalR-like"/>
</dbReference>
<dbReference type="InterPro" id="IPR016032">
    <property type="entry name" value="Sig_transdc_resp-reg_C-effctor"/>
</dbReference>
<evidence type="ECO:0000256" key="2">
    <source>
        <dbReference type="ARBA" id="ARBA00022553"/>
    </source>
</evidence>
<proteinExistence type="predicted"/>
<dbReference type="InterPro" id="IPR011006">
    <property type="entry name" value="CheY-like_superfamily"/>
</dbReference>
<evidence type="ECO:0000256" key="1">
    <source>
        <dbReference type="ARBA" id="ARBA00004496"/>
    </source>
</evidence>
<keyword evidence="4" id="KW-0805">Transcription regulation</keyword>
<dbReference type="Gene3D" id="6.10.250.690">
    <property type="match status" value="1"/>
</dbReference>
<dbReference type="PANTHER" id="PTHR48111">
    <property type="entry name" value="REGULATOR OF RPOS"/>
    <property type="match status" value="1"/>
</dbReference>
<evidence type="ECO:0000259" key="10">
    <source>
        <dbReference type="PROSITE" id="PS51755"/>
    </source>
</evidence>
<dbReference type="SMART" id="SM00862">
    <property type="entry name" value="Trans_reg_C"/>
    <property type="match status" value="1"/>
</dbReference>
<dbReference type="Gene3D" id="3.40.50.2300">
    <property type="match status" value="1"/>
</dbReference>
<dbReference type="PANTHER" id="PTHR48111:SF40">
    <property type="entry name" value="PHOSPHATE REGULON TRANSCRIPTIONAL REGULATORY PROTEIN PHOB"/>
    <property type="match status" value="1"/>
</dbReference>
<dbReference type="EMBL" id="JAOTPO010000004">
    <property type="protein sequence ID" value="MDE5413296.1"/>
    <property type="molecule type" value="Genomic_DNA"/>
</dbReference>
<comment type="caution">
    <text evidence="11">The sequence shown here is derived from an EMBL/GenBank/DDBJ whole genome shotgun (WGS) entry which is preliminary data.</text>
</comment>
<sequence>MTETKRILVVEDDESISDIISYSLRKEGYFVQCAFTGKEAYNLMESMQPNLILLDVMLPDTNGFDICKKVVHDYPHIPIIMLTARNDIVDKILGLELGADDYMTKPFDIRELLTRVKVALRRGQRLANIETFMKINEYIKIDPASRTVFKREEEVKIKPKEYDLLLLFAEHKNRVFSREEILDYVWDMNYEGDLRTVDVHVQRLRKKLDCESLPSIIETVFGIGYKMKGLQ</sequence>
<keyword evidence="3" id="KW-0902">Two-component regulatory system</keyword>
<evidence type="ECO:0000256" key="8">
    <source>
        <dbReference type="PROSITE-ProRule" id="PRU01091"/>
    </source>
</evidence>
<evidence type="ECO:0000256" key="3">
    <source>
        <dbReference type="ARBA" id="ARBA00023012"/>
    </source>
</evidence>
<keyword evidence="12" id="KW-1185">Reference proteome</keyword>
<dbReference type="PROSITE" id="PS50110">
    <property type="entry name" value="RESPONSE_REGULATORY"/>
    <property type="match status" value="1"/>
</dbReference>
<keyword evidence="5 8" id="KW-0238">DNA-binding</keyword>
<dbReference type="RefSeq" id="WP_275117915.1">
    <property type="nucleotide sequence ID" value="NZ_JAOTPO010000004.1"/>
</dbReference>
<dbReference type="SUPFAM" id="SSF52172">
    <property type="entry name" value="CheY-like"/>
    <property type="match status" value="1"/>
</dbReference>
<name>A0ABT5VDT9_9BACI</name>
<accession>A0ABT5VDT9</accession>
<comment type="subcellular location">
    <subcellularLocation>
        <location evidence="1">Cytoplasm</location>
    </subcellularLocation>
</comment>
<dbReference type="InterPro" id="IPR036388">
    <property type="entry name" value="WH-like_DNA-bd_sf"/>
</dbReference>
<evidence type="ECO:0000313" key="12">
    <source>
        <dbReference type="Proteomes" id="UP001148125"/>
    </source>
</evidence>
<evidence type="ECO:0000256" key="7">
    <source>
        <dbReference type="PROSITE-ProRule" id="PRU00169"/>
    </source>
</evidence>
<evidence type="ECO:0000256" key="4">
    <source>
        <dbReference type="ARBA" id="ARBA00023015"/>
    </source>
</evidence>
<dbReference type="InterPro" id="IPR001867">
    <property type="entry name" value="OmpR/PhoB-type_DNA-bd"/>
</dbReference>
<feature type="modified residue" description="4-aspartylphosphate" evidence="7">
    <location>
        <position position="55"/>
    </location>
</feature>
<keyword evidence="2 7" id="KW-0597">Phosphoprotein</keyword>
<feature type="domain" description="OmpR/PhoB-type" evidence="10">
    <location>
        <begin position="130"/>
        <end position="229"/>
    </location>
</feature>
<reference evidence="11" key="1">
    <citation type="submission" date="2024-05" db="EMBL/GenBank/DDBJ databases">
        <title>Alkalihalobacillus sp. strain MEB203 novel alkaliphilic bacterium from Lonar Lake, India.</title>
        <authorList>
            <person name="Joshi A."/>
            <person name="Thite S."/>
            <person name="Mengade P."/>
        </authorList>
    </citation>
    <scope>NUCLEOTIDE SEQUENCE</scope>
    <source>
        <strain evidence="11">MEB 203</strain>
    </source>
</reference>
<organism evidence="11 12">
    <name type="scientific">Alkalihalobacterium chitinilyticum</name>
    <dbReference type="NCBI Taxonomy" id="2980103"/>
    <lineage>
        <taxon>Bacteria</taxon>
        <taxon>Bacillati</taxon>
        <taxon>Bacillota</taxon>
        <taxon>Bacilli</taxon>
        <taxon>Bacillales</taxon>
        <taxon>Bacillaceae</taxon>
        <taxon>Alkalihalobacterium</taxon>
    </lineage>
</organism>
<evidence type="ECO:0000259" key="9">
    <source>
        <dbReference type="PROSITE" id="PS50110"/>
    </source>
</evidence>
<protein>
    <submittedName>
        <fullName evidence="11">Response regulator transcription factor</fullName>
    </submittedName>
</protein>
<evidence type="ECO:0000313" key="11">
    <source>
        <dbReference type="EMBL" id="MDE5413296.1"/>
    </source>
</evidence>
<dbReference type="Pfam" id="PF00486">
    <property type="entry name" value="Trans_reg_C"/>
    <property type="match status" value="1"/>
</dbReference>
<keyword evidence="6" id="KW-0804">Transcription</keyword>
<evidence type="ECO:0000256" key="6">
    <source>
        <dbReference type="ARBA" id="ARBA00023163"/>
    </source>
</evidence>
<gene>
    <name evidence="11" type="ORF">N7Z68_07845</name>
</gene>
<dbReference type="PROSITE" id="PS51755">
    <property type="entry name" value="OMPR_PHOB"/>
    <property type="match status" value="1"/>
</dbReference>
<dbReference type="CDD" id="cd17574">
    <property type="entry name" value="REC_OmpR"/>
    <property type="match status" value="1"/>
</dbReference>
<evidence type="ECO:0000256" key="5">
    <source>
        <dbReference type="ARBA" id="ARBA00023125"/>
    </source>
</evidence>